<keyword evidence="5" id="KW-1185">Reference proteome</keyword>
<proteinExistence type="inferred from homology"/>
<dbReference type="STRING" id="137246.A0A401S1B8"/>
<dbReference type="Gene3D" id="1.25.10.10">
    <property type="entry name" value="Leucine-rich Repeat Variant"/>
    <property type="match status" value="1"/>
</dbReference>
<dbReference type="OrthoDB" id="192608at2759"/>
<dbReference type="PANTHER" id="PTHR21663:SF1">
    <property type="entry name" value="HEAT REPEAT-CONTAINING PROTEIN 5A"/>
    <property type="match status" value="1"/>
</dbReference>
<comment type="similarity">
    <text evidence="1">Belongs to the HEATR5 family.</text>
</comment>
<evidence type="ECO:0000313" key="4">
    <source>
        <dbReference type="EMBL" id="GCC24140.1"/>
    </source>
</evidence>
<protein>
    <recommendedName>
        <fullName evidence="3">HEAT repeat-containing protein 5A</fullName>
    </recommendedName>
</protein>
<dbReference type="GO" id="GO:0005794">
    <property type="term" value="C:Golgi apparatus"/>
    <property type="evidence" value="ECO:0007669"/>
    <property type="project" value="TreeGrafter"/>
</dbReference>
<evidence type="ECO:0000256" key="1">
    <source>
        <dbReference type="ARBA" id="ARBA00008304"/>
    </source>
</evidence>
<comment type="caution">
    <text evidence="4">The sequence shown here is derived from an EMBL/GenBank/DDBJ whole genome shotgun (WGS) entry which is preliminary data.</text>
</comment>
<gene>
    <name evidence="4" type="ORF">chiPu_0002540</name>
</gene>
<reference evidence="4 5" key="1">
    <citation type="journal article" date="2018" name="Nat. Ecol. Evol.">
        <title>Shark genomes provide insights into elasmobranch evolution and the origin of vertebrates.</title>
        <authorList>
            <person name="Hara Y"/>
            <person name="Yamaguchi K"/>
            <person name="Onimaru K"/>
            <person name="Kadota M"/>
            <person name="Koyanagi M"/>
            <person name="Keeley SD"/>
            <person name="Tatsumi K"/>
            <person name="Tanaka K"/>
            <person name="Motone F"/>
            <person name="Kageyama Y"/>
            <person name="Nozu R"/>
            <person name="Adachi N"/>
            <person name="Nishimura O"/>
            <person name="Nakagawa R"/>
            <person name="Tanegashima C"/>
            <person name="Kiyatake I"/>
            <person name="Matsumoto R"/>
            <person name="Murakumo K"/>
            <person name="Nishida K"/>
            <person name="Terakita A"/>
            <person name="Kuratani S"/>
            <person name="Sato K"/>
            <person name="Hyodo S Kuraku.S."/>
        </authorList>
    </citation>
    <scope>NUCLEOTIDE SEQUENCE [LARGE SCALE GENOMIC DNA]</scope>
</reference>
<dbReference type="GO" id="GO:0008104">
    <property type="term" value="P:intracellular protein localization"/>
    <property type="evidence" value="ECO:0007669"/>
    <property type="project" value="TreeGrafter"/>
</dbReference>
<evidence type="ECO:0000256" key="2">
    <source>
        <dbReference type="ARBA" id="ARBA00022737"/>
    </source>
</evidence>
<accession>A0A401S1B8</accession>
<dbReference type="GO" id="GO:0030139">
    <property type="term" value="C:endocytic vesicle"/>
    <property type="evidence" value="ECO:0007669"/>
    <property type="project" value="TreeGrafter"/>
</dbReference>
<dbReference type="InterPro" id="IPR011989">
    <property type="entry name" value="ARM-like"/>
</dbReference>
<dbReference type="OMA" id="CIFANIT"/>
<dbReference type="PANTHER" id="PTHR21663">
    <property type="entry name" value="HYPOTHETICAL HEAT DOMAIN-CONTAINING"/>
    <property type="match status" value="1"/>
</dbReference>
<organism evidence="4 5">
    <name type="scientific">Chiloscyllium punctatum</name>
    <name type="common">Brownbanded bambooshark</name>
    <name type="synonym">Hemiscyllium punctatum</name>
    <dbReference type="NCBI Taxonomy" id="137246"/>
    <lineage>
        <taxon>Eukaryota</taxon>
        <taxon>Metazoa</taxon>
        <taxon>Chordata</taxon>
        <taxon>Craniata</taxon>
        <taxon>Vertebrata</taxon>
        <taxon>Chondrichthyes</taxon>
        <taxon>Elasmobranchii</taxon>
        <taxon>Galeomorphii</taxon>
        <taxon>Galeoidea</taxon>
        <taxon>Orectolobiformes</taxon>
        <taxon>Hemiscylliidae</taxon>
        <taxon>Chiloscyllium</taxon>
    </lineage>
</organism>
<dbReference type="EMBL" id="BEZZ01000048">
    <property type="protein sequence ID" value="GCC24140.1"/>
    <property type="molecule type" value="Genomic_DNA"/>
</dbReference>
<keyword evidence="2" id="KW-0677">Repeat</keyword>
<dbReference type="GO" id="GO:0042147">
    <property type="term" value="P:retrograde transport, endosome to Golgi"/>
    <property type="evidence" value="ECO:0007669"/>
    <property type="project" value="TreeGrafter"/>
</dbReference>
<dbReference type="Proteomes" id="UP000287033">
    <property type="component" value="Unassembled WGS sequence"/>
</dbReference>
<dbReference type="GO" id="GO:0006897">
    <property type="term" value="P:endocytosis"/>
    <property type="evidence" value="ECO:0007669"/>
    <property type="project" value="TreeGrafter"/>
</dbReference>
<dbReference type="InterPro" id="IPR016024">
    <property type="entry name" value="ARM-type_fold"/>
</dbReference>
<dbReference type="InterPro" id="IPR040108">
    <property type="entry name" value="Laa1/Sip1/HEATR5"/>
</dbReference>
<dbReference type="SUPFAM" id="SSF48371">
    <property type="entry name" value="ARM repeat"/>
    <property type="match status" value="1"/>
</dbReference>
<evidence type="ECO:0000313" key="5">
    <source>
        <dbReference type="Proteomes" id="UP000287033"/>
    </source>
</evidence>
<name>A0A401S1B8_CHIPU</name>
<dbReference type="AlphaFoldDB" id="A0A401S1B8"/>
<dbReference type="GO" id="GO:0005829">
    <property type="term" value="C:cytosol"/>
    <property type="evidence" value="ECO:0007669"/>
    <property type="project" value="GOC"/>
</dbReference>
<dbReference type="GO" id="GO:0016020">
    <property type="term" value="C:membrane"/>
    <property type="evidence" value="ECO:0007669"/>
    <property type="project" value="TreeGrafter"/>
</dbReference>
<evidence type="ECO:0000256" key="3">
    <source>
        <dbReference type="ARBA" id="ARBA00070811"/>
    </source>
</evidence>
<dbReference type="FunFam" id="1.25.10.10:FF:000098">
    <property type="entry name" value="HEAT repeat-containing protein 5A isoform X2"/>
    <property type="match status" value="1"/>
</dbReference>
<sequence length="310" mass="34052">MEQAHSPLLNEELYSQLSESKKPEFVFEWLRFLEKLLAAASKDDIKEKQKKLVEQLTSLLESSPGPPVRKLIAKNLALLYSVGDTFSVYKTVDKCNEIIRSKDDSPSYLPTKLAGVVCLGALYEQLGRMLGNTYMDTVGNLLKAMKSAESQGRYEIMLSLQKIVSGQGAIAASCHRDIYKAARSCLTDRSMAVRCAAAKCLLELQNEAVFMWTTELENVATLCFKAFEGSNYDVRVSVSKLLGAVLATAVMPKRGTGVRQVVRKTTLEETMNLLASGFLRGGSGFLRVSGEMLKGGSSVNRDVRIGVTQV</sequence>